<dbReference type="InterPro" id="IPR001584">
    <property type="entry name" value="Integrase_cat-core"/>
</dbReference>
<dbReference type="InterPro" id="IPR056924">
    <property type="entry name" value="SH3_Tf2-1"/>
</dbReference>
<dbReference type="InterPro" id="IPR050951">
    <property type="entry name" value="Retrovirus_Pol_polyprotein"/>
</dbReference>
<dbReference type="Pfam" id="PF24626">
    <property type="entry name" value="SH3_Tf2-1"/>
    <property type="match status" value="1"/>
</dbReference>
<dbReference type="GO" id="GO:0015074">
    <property type="term" value="P:DNA integration"/>
    <property type="evidence" value="ECO:0007669"/>
    <property type="project" value="InterPro"/>
</dbReference>
<dbReference type="OrthoDB" id="3561256at2759"/>
<dbReference type="GO" id="GO:0006338">
    <property type="term" value="P:chromatin remodeling"/>
    <property type="evidence" value="ECO:0007669"/>
    <property type="project" value="UniProtKB-ARBA"/>
</dbReference>
<dbReference type="InterPro" id="IPR036397">
    <property type="entry name" value="RNaseH_sf"/>
</dbReference>
<dbReference type="InterPro" id="IPR023780">
    <property type="entry name" value="Chromo_domain"/>
</dbReference>
<feature type="compositionally biased region" description="Basic and acidic residues" evidence="3">
    <location>
        <begin position="283"/>
        <end position="305"/>
    </location>
</feature>
<dbReference type="SUPFAM" id="SSF54160">
    <property type="entry name" value="Chromo domain-like"/>
    <property type="match status" value="1"/>
</dbReference>
<dbReference type="Gene3D" id="2.40.50.40">
    <property type="match status" value="1"/>
</dbReference>
<evidence type="ECO:0000256" key="1">
    <source>
        <dbReference type="ARBA" id="ARBA00011353"/>
    </source>
</evidence>
<keyword evidence="2" id="KW-0694">RNA-binding</keyword>
<dbReference type="InterPro" id="IPR012337">
    <property type="entry name" value="RNaseH-like_sf"/>
</dbReference>
<sequence length="312" mass="36268">MRNIVSIHDIPDEIISDKDKLFTSKFWSTLMALLGIKRKLSTAFHPQTDGQTERLNQTMEAYLRCYINYKQDNWVKLLPLAQFAYNTSETETTKVTPAYANFGFNPLAYKSPLLQDANADEAIKDITEIKELQEQLSLDLQFIALRTASYYNESYSIGPTLKEGDKVYLIRRNIQTKRPCNKLDHKKLGPFKIDKVIGPVNYRLKLPHTMKAPDTPITEIEPVNPDAIYDVETILDCKYIRGKIKYLIKWLDYPHSENTWELKKDLSCPEKLKAFHQRYPDLPKKYLKNSEKKRGLKDSGKRKDQSYPAHSN</sequence>
<organism evidence="6 7">
    <name type="scientific">Sclerotinia sclerotiorum (strain ATCC 18683 / 1980 / Ss-1)</name>
    <name type="common">White mold</name>
    <name type="synonym">Whetzelinia sclerotiorum</name>
    <dbReference type="NCBI Taxonomy" id="665079"/>
    <lineage>
        <taxon>Eukaryota</taxon>
        <taxon>Fungi</taxon>
        <taxon>Dikarya</taxon>
        <taxon>Ascomycota</taxon>
        <taxon>Pezizomycotina</taxon>
        <taxon>Leotiomycetes</taxon>
        <taxon>Helotiales</taxon>
        <taxon>Sclerotiniaceae</taxon>
        <taxon>Sclerotinia</taxon>
    </lineage>
</organism>
<evidence type="ECO:0000259" key="5">
    <source>
        <dbReference type="PROSITE" id="PS50994"/>
    </source>
</evidence>
<dbReference type="PROSITE" id="PS50994">
    <property type="entry name" value="INTEGRASE"/>
    <property type="match status" value="1"/>
</dbReference>
<dbReference type="PROSITE" id="PS50013">
    <property type="entry name" value="CHROMO_2"/>
    <property type="match status" value="1"/>
</dbReference>
<evidence type="ECO:0008006" key="8">
    <source>
        <dbReference type="Google" id="ProtNLM"/>
    </source>
</evidence>
<dbReference type="PANTHER" id="PTHR37984">
    <property type="entry name" value="PROTEIN CBG26694"/>
    <property type="match status" value="1"/>
</dbReference>
<dbReference type="EMBL" id="CP017824">
    <property type="protein sequence ID" value="APA13902.1"/>
    <property type="molecule type" value="Genomic_DNA"/>
</dbReference>
<evidence type="ECO:0000256" key="2">
    <source>
        <dbReference type="ARBA" id="ARBA00022884"/>
    </source>
</evidence>
<feature type="region of interest" description="Disordered" evidence="3">
    <location>
        <begin position="283"/>
        <end position="312"/>
    </location>
</feature>
<dbReference type="Pfam" id="PF00385">
    <property type="entry name" value="Chromo"/>
    <property type="match status" value="1"/>
</dbReference>
<dbReference type="PANTHER" id="PTHR37984:SF15">
    <property type="entry name" value="INTEGRASE CATALYTIC DOMAIN-CONTAINING PROTEIN"/>
    <property type="match status" value="1"/>
</dbReference>
<dbReference type="CDD" id="cd00024">
    <property type="entry name" value="CD_CSD"/>
    <property type="match status" value="1"/>
</dbReference>
<feature type="domain" description="Chromo" evidence="4">
    <location>
        <begin position="229"/>
        <end position="278"/>
    </location>
</feature>
<dbReference type="Gene3D" id="3.30.420.10">
    <property type="entry name" value="Ribonuclease H-like superfamily/Ribonuclease H"/>
    <property type="match status" value="1"/>
</dbReference>
<protein>
    <recommendedName>
        <fullName evidence="8">Integrase catalytic domain-containing protein</fullName>
    </recommendedName>
</protein>
<comment type="subunit">
    <text evidence="1">Component of the NuA4 histone acetyltransferase complex.</text>
</comment>
<dbReference type="GO" id="GO:0003723">
    <property type="term" value="F:RNA binding"/>
    <property type="evidence" value="ECO:0007669"/>
    <property type="project" value="UniProtKB-KW"/>
</dbReference>
<dbReference type="InterPro" id="IPR016197">
    <property type="entry name" value="Chromo-like_dom_sf"/>
</dbReference>
<evidence type="ECO:0000259" key="4">
    <source>
        <dbReference type="PROSITE" id="PS50013"/>
    </source>
</evidence>
<feature type="domain" description="Integrase catalytic" evidence="5">
    <location>
        <begin position="1"/>
        <end position="114"/>
    </location>
</feature>
<evidence type="ECO:0000313" key="7">
    <source>
        <dbReference type="Proteomes" id="UP000177798"/>
    </source>
</evidence>
<reference evidence="7" key="1">
    <citation type="journal article" date="2017" name="Genome Biol. Evol.">
        <title>The complete genome sequence of the phytopathogenic fungus Sclerotinia sclerotiorum reveals insights into the genome architecture of broad host range pathogens.</title>
        <authorList>
            <person name="Derbyshire M."/>
            <person name="Denton-Giles M."/>
            <person name="Hegedus D."/>
            <person name="Seifbarghy S."/>
            <person name="Rollins J."/>
            <person name="van Kan J."/>
            <person name="Seidl M.F."/>
            <person name="Faino L."/>
            <person name="Mbengue M."/>
            <person name="Navaud O."/>
            <person name="Raffaele S."/>
            <person name="Hammond-Kosack K."/>
            <person name="Heard S."/>
            <person name="Oliver R."/>
        </authorList>
    </citation>
    <scope>NUCLEOTIDE SEQUENCE [LARGE SCALE GENOMIC DNA]</scope>
    <source>
        <strain evidence="7">ATCC 18683 / 1980 / Ss-1</strain>
    </source>
</reference>
<dbReference type="GO" id="GO:0005634">
    <property type="term" value="C:nucleus"/>
    <property type="evidence" value="ECO:0007669"/>
    <property type="project" value="UniProtKB-ARBA"/>
</dbReference>
<evidence type="ECO:0000256" key="3">
    <source>
        <dbReference type="SAM" id="MobiDB-lite"/>
    </source>
</evidence>
<name>A0A1D9QGI0_SCLS1</name>
<gene>
    <name evidence="6" type="ORF">sscle_11g086720</name>
</gene>
<dbReference type="InterPro" id="IPR000953">
    <property type="entry name" value="Chromo/chromo_shadow_dom"/>
</dbReference>
<proteinExistence type="predicted"/>
<evidence type="ECO:0000313" key="6">
    <source>
        <dbReference type="EMBL" id="APA13902.1"/>
    </source>
</evidence>
<dbReference type="Proteomes" id="UP000177798">
    <property type="component" value="Chromosome 11"/>
</dbReference>
<dbReference type="AlphaFoldDB" id="A0A1D9QGI0"/>
<dbReference type="SMART" id="SM00298">
    <property type="entry name" value="CHROMO"/>
    <property type="match status" value="1"/>
</dbReference>
<dbReference type="SUPFAM" id="SSF53098">
    <property type="entry name" value="Ribonuclease H-like"/>
    <property type="match status" value="1"/>
</dbReference>
<dbReference type="VEuPathDB" id="FungiDB:sscle_11g086720"/>
<accession>A0A1D9QGI0</accession>